<dbReference type="STRING" id="571438.SAMN05192586_11637"/>
<dbReference type="GO" id="GO:0006285">
    <property type="term" value="P:base-excision repair, AP site formation"/>
    <property type="evidence" value="ECO:0007669"/>
    <property type="project" value="TreeGrafter"/>
</dbReference>
<dbReference type="GO" id="GO:0008725">
    <property type="term" value="F:DNA-3-methyladenine glycosylase activity"/>
    <property type="evidence" value="ECO:0007669"/>
    <property type="project" value="TreeGrafter"/>
</dbReference>
<dbReference type="InterPro" id="IPR051912">
    <property type="entry name" value="Alkylbase_DNA_Glycosylase/TA"/>
</dbReference>
<evidence type="ECO:0000313" key="6">
    <source>
        <dbReference type="EMBL" id="SDF86334.1"/>
    </source>
</evidence>
<dbReference type="OrthoDB" id="9811249at2"/>
<keyword evidence="4" id="KW-0234">DNA repair</keyword>
<evidence type="ECO:0000256" key="1">
    <source>
        <dbReference type="ARBA" id="ARBA00000086"/>
    </source>
</evidence>
<proteinExistence type="predicted"/>
<dbReference type="EC" id="3.2.2.21" evidence="2"/>
<feature type="domain" description="HhH-GPD" evidence="5">
    <location>
        <begin position="56"/>
        <end position="207"/>
    </location>
</feature>
<reference evidence="7" key="1">
    <citation type="submission" date="2016-10" db="EMBL/GenBank/DDBJ databases">
        <authorList>
            <person name="Varghese N."/>
            <person name="Submissions S."/>
        </authorList>
    </citation>
    <scope>NUCLEOTIDE SEQUENCE [LARGE SCALE GENOMIC DNA]</scope>
    <source>
        <strain evidence="7">KHC7</strain>
    </source>
</reference>
<accession>A0A1G7PJP1</accession>
<dbReference type="RefSeq" id="WP_092154636.1">
    <property type="nucleotide sequence ID" value="NZ_FNBX01000016.1"/>
</dbReference>
<organism evidence="6 7">
    <name type="scientific">Desulfovibrio legallii</name>
    <dbReference type="NCBI Taxonomy" id="571438"/>
    <lineage>
        <taxon>Bacteria</taxon>
        <taxon>Pseudomonadati</taxon>
        <taxon>Thermodesulfobacteriota</taxon>
        <taxon>Desulfovibrionia</taxon>
        <taxon>Desulfovibrionales</taxon>
        <taxon>Desulfovibrionaceae</taxon>
        <taxon>Desulfovibrio</taxon>
    </lineage>
</organism>
<dbReference type="GO" id="GO:0006307">
    <property type="term" value="P:DNA alkylation repair"/>
    <property type="evidence" value="ECO:0007669"/>
    <property type="project" value="TreeGrafter"/>
</dbReference>
<keyword evidence="7" id="KW-1185">Reference proteome</keyword>
<dbReference type="EMBL" id="FNBX01000016">
    <property type="protein sequence ID" value="SDF86334.1"/>
    <property type="molecule type" value="Genomic_DNA"/>
</dbReference>
<sequence length="229" mass="25245">MPAAFRVAAPYFCYGEKEIAHLARRDARLARAMAAIGPVRRTVRPDFFAALMHAIVGQQIATKAQETVWARLETALGQVTPRTVAAAGTELLQKQGLSFRKVGYMQGAAAAALRGDLDSEALRLLDDASLCTALCRLDGVGVWTAEMLMLFSLQRPNILSYGDLAIQRGLRMLYRHRELSRERFERYRRRYSPYGSVASLYLWAIAGGALPELTDPTAPCAARNAAGER</sequence>
<dbReference type="Proteomes" id="UP000199355">
    <property type="component" value="Unassembled WGS sequence"/>
</dbReference>
<dbReference type="SUPFAM" id="SSF48150">
    <property type="entry name" value="DNA-glycosylase"/>
    <property type="match status" value="1"/>
</dbReference>
<dbReference type="PANTHER" id="PTHR43003:SF5">
    <property type="entry name" value="DNA-3-METHYLADENINE GLYCOSYLASE"/>
    <property type="match status" value="1"/>
</dbReference>
<protein>
    <recommendedName>
        <fullName evidence="2">DNA-3-methyladenine glycosylase II</fullName>
        <ecNumber evidence="2">3.2.2.21</ecNumber>
    </recommendedName>
</protein>
<dbReference type="AlphaFoldDB" id="A0A1G7PJP1"/>
<keyword evidence="3" id="KW-0227">DNA damage</keyword>
<evidence type="ECO:0000259" key="5">
    <source>
        <dbReference type="SMART" id="SM00478"/>
    </source>
</evidence>
<dbReference type="Gene3D" id="1.10.340.30">
    <property type="entry name" value="Hypothetical protein, domain 2"/>
    <property type="match status" value="1"/>
</dbReference>
<evidence type="ECO:0000256" key="4">
    <source>
        <dbReference type="ARBA" id="ARBA00023204"/>
    </source>
</evidence>
<evidence type="ECO:0000256" key="3">
    <source>
        <dbReference type="ARBA" id="ARBA00022763"/>
    </source>
</evidence>
<dbReference type="GO" id="GO:0005737">
    <property type="term" value="C:cytoplasm"/>
    <property type="evidence" value="ECO:0007669"/>
    <property type="project" value="TreeGrafter"/>
</dbReference>
<dbReference type="SMART" id="SM00478">
    <property type="entry name" value="ENDO3c"/>
    <property type="match status" value="1"/>
</dbReference>
<dbReference type="PANTHER" id="PTHR43003">
    <property type="entry name" value="DNA-3-METHYLADENINE GLYCOSYLASE"/>
    <property type="match status" value="1"/>
</dbReference>
<dbReference type="GO" id="GO:0043916">
    <property type="term" value="F:DNA-7-methylguanine glycosylase activity"/>
    <property type="evidence" value="ECO:0007669"/>
    <property type="project" value="TreeGrafter"/>
</dbReference>
<name>A0A1G7PJP1_9BACT</name>
<dbReference type="Pfam" id="PF00730">
    <property type="entry name" value="HhH-GPD"/>
    <property type="match status" value="1"/>
</dbReference>
<evidence type="ECO:0000256" key="2">
    <source>
        <dbReference type="ARBA" id="ARBA00012000"/>
    </source>
</evidence>
<dbReference type="InterPro" id="IPR003265">
    <property type="entry name" value="HhH-GPD_domain"/>
</dbReference>
<dbReference type="GO" id="GO:0032131">
    <property type="term" value="F:alkylated DNA binding"/>
    <property type="evidence" value="ECO:0007669"/>
    <property type="project" value="TreeGrafter"/>
</dbReference>
<comment type="catalytic activity">
    <reaction evidence="1">
        <text>Hydrolysis of alkylated DNA, releasing 3-methyladenine, 3-methylguanine, 7-methylguanine and 7-methyladenine.</text>
        <dbReference type="EC" id="3.2.2.21"/>
    </reaction>
</comment>
<dbReference type="CDD" id="cd00056">
    <property type="entry name" value="ENDO3c"/>
    <property type="match status" value="1"/>
</dbReference>
<gene>
    <name evidence="6" type="ORF">SAMN05192586_11637</name>
</gene>
<evidence type="ECO:0000313" key="7">
    <source>
        <dbReference type="Proteomes" id="UP000199355"/>
    </source>
</evidence>
<dbReference type="Gene3D" id="1.10.1670.40">
    <property type="match status" value="1"/>
</dbReference>
<dbReference type="GO" id="GO:0032993">
    <property type="term" value="C:protein-DNA complex"/>
    <property type="evidence" value="ECO:0007669"/>
    <property type="project" value="TreeGrafter"/>
</dbReference>
<dbReference type="InterPro" id="IPR011257">
    <property type="entry name" value="DNA_glycosylase"/>
</dbReference>